<evidence type="ECO:0000313" key="2">
    <source>
        <dbReference type="EMBL" id="AJZ75276.1"/>
    </source>
</evidence>
<dbReference type="AlphaFoldDB" id="A0A3G1B3G6"/>
<organism evidence="2 3">
    <name type="scientific">Candidatus Nitrosotenuis cloacae</name>
    <dbReference type="NCBI Taxonomy" id="1603555"/>
    <lineage>
        <taxon>Archaea</taxon>
        <taxon>Nitrososphaerota</taxon>
        <taxon>Candidatus Nitrosotenuis</taxon>
    </lineage>
</organism>
<name>A0A3G1B3G6_9ARCH</name>
<dbReference type="PANTHER" id="PTHR43228">
    <property type="entry name" value="TWO-COMPONENT RESPONSE REGULATOR"/>
    <property type="match status" value="1"/>
</dbReference>
<dbReference type="EMBL" id="CP011097">
    <property type="protein sequence ID" value="AJZ75276.1"/>
    <property type="molecule type" value="Genomic_DNA"/>
</dbReference>
<sequence>MSEDYEPSIMIVDDSHFTRRAIRKIVEENHLSNKIIEAEDGVDAVMKYKEHHPTLVTMDVLMPKADGIQALRAIKKINPEAKVMMVSSTGKVHIVQDAMRAGAIDYILKPFDSSQMAIALSKHGRM</sequence>
<dbReference type="Pfam" id="PF00072">
    <property type="entry name" value="Response_reg"/>
    <property type="match status" value="1"/>
</dbReference>
<dbReference type="SUPFAM" id="SSF52172">
    <property type="entry name" value="CheY-like"/>
    <property type="match status" value="1"/>
</dbReference>
<dbReference type="OrthoDB" id="2830at2157"/>
<feature type="domain" description="Response regulatory" evidence="1">
    <location>
        <begin position="8"/>
        <end position="124"/>
    </location>
</feature>
<dbReference type="KEGG" id="tah:SU86_001485"/>
<dbReference type="GeneID" id="24875052"/>
<accession>A0A3G1B3G6</accession>
<keyword evidence="3" id="KW-1185">Reference proteome</keyword>
<reference evidence="2 3" key="1">
    <citation type="journal article" date="2016" name="Sci. Rep.">
        <title>A novel ammonia-oxidizing archaeon from wastewater treatment plant: Its enrichment, physiological and genomic characteristics.</title>
        <authorList>
            <person name="Li Y."/>
            <person name="Ding K."/>
            <person name="Wen X."/>
            <person name="Zhang B."/>
            <person name="Shen B."/>
            <person name="Yang Y."/>
        </authorList>
    </citation>
    <scope>NUCLEOTIDE SEQUENCE [LARGE SCALE GENOMIC DNA]</scope>
    <source>
        <strain evidence="2 3">SAT1</strain>
    </source>
</reference>
<dbReference type="RefSeq" id="WP_048187753.1">
    <property type="nucleotide sequence ID" value="NZ_CP011097.1"/>
</dbReference>
<dbReference type="Gene3D" id="3.40.50.2300">
    <property type="match status" value="1"/>
</dbReference>
<dbReference type="STRING" id="1603555.SU86_001485"/>
<dbReference type="InterPro" id="IPR001789">
    <property type="entry name" value="Sig_transdc_resp-reg_receiver"/>
</dbReference>
<dbReference type="Proteomes" id="UP000266745">
    <property type="component" value="Chromosome"/>
</dbReference>
<dbReference type="InterPro" id="IPR052048">
    <property type="entry name" value="ST_Response_Regulator"/>
</dbReference>
<dbReference type="GO" id="GO:0000160">
    <property type="term" value="P:phosphorelay signal transduction system"/>
    <property type="evidence" value="ECO:0007669"/>
    <property type="project" value="InterPro"/>
</dbReference>
<dbReference type="InterPro" id="IPR011006">
    <property type="entry name" value="CheY-like_superfamily"/>
</dbReference>
<evidence type="ECO:0000259" key="1">
    <source>
        <dbReference type="PROSITE" id="PS50110"/>
    </source>
</evidence>
<dbReference type="PANTHER" id="PTHR43228:SF1">
    <property type="entry name" value="TWO-COMPONENT RESPONSE REGULATOR ARR22"/>
    <property type="match status" value="1"/>
</dbReference>
<gene>
    <name evidence="2" type="ORF">SU86_001485</name>
</gene>
<proteinExistence type="predicted"/>
<protein>
    <submittedName>
        <fullName evidence="2">Chemotaxis protein CheY</fullName>
    </submittedName>
</protein>
<dbReference type="SMART" id="SM00448">
    <property type="entry name" value="REC"/>
    <property type="match status" value="1"/>
</dbReference>
<evidence type="ECO:0000313" key="3">
    <source>
        <dbReference type="Proteomes" id="UP000266745"/>
    </source>
</evidence>
<dbReference type="PROSITE" id="PS50110">
    <property type="entry name" value="RESPONSE_REGULATORY"/>
    <property type="match status" value="1"/>
</dbReference>